<sequence>MATPDSEIVRLLWRAELPSEPRAGRPRKLTLDAVVHAGIAVADRLGTPDFPLRAVADELGAGTMTLYSYVATKEQLLELMVDRCRASMAFTDADTDTDASGSWRDRLTQVAADNLALLRRHPWLSHLESERAVLGPGTFAKYERELAAVEPLALSDEAKDAALTLVLDFVRAGARSMAAAEAERAEETPEAWWAREGAVLASLDLEGRFPLASRIGSAAGAAANAAHDARRAYEFGLAVILDGIERQQDAPAGAGHPGG</sequence>
<dbReference type="InterPro" id="IPR009057">
    <property type="entry name" value="Homeodomain-like_sf"/>
</dbReference>
<dbReference type="Pfam" id="PF02909">
    <property type="entry name" value="TetR_C_1"/>
    <property type="match status" value="1"/>
</dbReference>
<evidence type="ECO:0000313" key="4">
    <source>
        <dbReference type="EMBL" id="XBX81634.1"/>
    </source>
</evidence>
<dbReference type="InterPro" id="IPR036271">
    <property type="entry name" value="Tet_transcr_reg_TetR-rel_C_sf"/>
</dbReference>
<evidence type="ECO:0000259" key="3">
    <source>
        <dbReference type="Pfam" id="PF02909"/>
    </source>
</evidence>
<dbReference type="RefSeq" id="WP_350347656.1">
    <property type="nucleotide sequence ID" value="NZ_CP158374.1"/>
</dbReference>
<keyword evidence="2" id="KW-0804">Transcription</keyword>
<organism evidence="4">
    <name type="scientific">Agromyces sp. G08B096</name>
    <dbReference type="NCBI Taxonomy" id="3156399"/>
    <lineage>
        <taxon>Bacteria</taxon>
        <taxon>Bacillati</taxon>
        <taxon>Actinomycetota</taxon>
        <taxon>Actinomycetes</taxon>
        <taxon>Micrococcales</taxon>
        <taxon>Microbacteriaceae</taxon>
        <taxon>Agromyces</taxon>
    </lineage>
</organism>
<dbReference type="SUPFAM" id="SSF48498">
    <property type="entry name" value="Tetracyclin repressor-like, C-terminal domain"/>
    <property type="match status" value="1"/>
</dbReference>
<dbReference type="InterPro" id="IPR004111">
    <property type="entry name" value="Repressor_TetR_C"/>
</dbReference>
<dbReference type="Gene3D" id="1.10.357.10">
    <property type="entry name" value="Tetracycline Repressor, domain 2"/>
    <property type="match status" value="1"/>
</dbReference>
<dbReference type="AlphaFoldDB" id="A0AAU7W5P5"/>
<dbReference type="SUPFAM" id="SSF46689">
    <property type="entry name" value="Homeodomain-like"/>
    <property type="match status" value="1"/>
</dbReference>
<proteinExistence type="predicted"/>
<feature type="domain" description="Tetracycline repressor TetR C-terminal" evidence="3">
    <location>
        <begin position="100"/>
        <end position="247"/>
    </location>
</feature>
<evidence type="ECO:0000256" key="1">
    <source>
        <dbReference type="ARBA" id="ARBA00023015"/>
    </source>
</evidence>
<dbReference type="GO" id="GO:0045892">
    <property type="term" value="P:negative regulation of DNA-templated transcription"/>
    <property type="evidence" value="ECO:0007669"/>
    <property type="project" value="InterPro"/>
</dbReference>
<keyword evidence="1" id="KW-0805">Transcription regulation</keyword>
<dbReference type="EMBL" id="CP158374">
    <property type="protein sequence ID" value="XBX81634.1"/>
    <property type="molecule type" value="Genomic_DNA"/>
</dbReference>
<accession>A0AAU7W5P5</accession>
<name>A0AAU7W5P5_9MICO</name>
<evidence type="ECO:0000256" key="2">
    <source>
        <dbReference type="ARBA" id="ARBA00023163"/>
    </source>
</evidence>
<reference evidence="4" key="1">
    <citation type="submission" date="2024-05" db="EMBL/GenBank/DDBJ databases">
        <authorList>
            <person name="Yu L."/>
        </authorList>
    </citation>
    <scope>NUCLEOTIDE SEQUENCE</scope>
    <source>
        <strain evidence="4">G08B096</strain>
    </source>
</reference>
<gene>
    <name evidence="4" type="ORF">ABIQ69_13580</name>
</gene>
<protein>
    <submittedName>
        <fullName evidence="4">TetR/AcrR family transcriptional regulator</fullName>
    </submittedName>
</protein>
<dbReference type="Gene3D" id="1.10.10.60">
    <property type="entry name" value="Homeodomain-like"/>
    <property type="match status" value="1"/>
</dbReference>